<dbReference type="AlphaFoldDB" id="A0A6C2TVA4"/>
<reference evidence="2 3" key="1">
    <citation type="submission" date="2019-04" db="EMBL/GenBank/DDBJ databases">
        <authorList>
            <person name="Van Vliet M D."/>
        </authorList>
    </citation>
    <scope>NUCLEOTIDE SEQUENCE [LARGE SCALE GENOMIC DNA]</scope>
    <source>
        <strain evidence="2 3">F1</strain>
    </source>
</reference>
<gene>
    <name evidence="2" type="ORF">PDESU_00093</name>
</gene>
<feature type="signal peptide" evidence="1">
    <location>
        <begin position="1"/>
        <end position="21"/>
    </location>
</feature>
<evidence type="ECO:0000256" key="1">
    <source>
        <dbReference type="SAM" id="SignalP"/>
    </source>
</evidence>
<organism evidence="2 3">
    <name type="scientific">Pontiella desulfatans</name>
    <dbReference type="NCBI Taxonomy" id="2750659"/>
    <lineage>
        <taxon>Bacteria</taxon>
        <taxon>Pseudomonadati</taxon>
        <taxon>Kiritimatiellota</taxon>
        <taxon>Kiritimatiellia</taxon>
        <taxon>Kiritimatiellales</taxon>
        <taxon>Pontiellaceae</taxon>
        <taxon>Pontiella</taxon>
    </lineage>
</organism>
<name>A0A6C2TVA4_PONDE</name>
<evidence type="ECO:0000313" key="2">
    <source>
        <dbReference type="EMBL" id="VGO11548.1"/>
    </source>
</evidence>
<dbReference type="Proteomes" id="UP000366872">
    <property type="component" value="Unassembled WGS sequence"/>
</dbReference>
<protein>
    <submittedName>
        <fullName evidence="2">Uncharacterized protein</fullName>
    </submittedName>
</protein>
<evidence type="ECO:0000313" key="3">
    <source>
        <dbReference type="Proteomes" id="UP000366872"/>
    </source>
</evidence>
<feature type="chain" id="PRO_5025585178" evidence="1">
    <location>
        <begin position="22"/>
        <end position="239"/>
    </location>
</feature>
<proteinExistence type="predicted"/>
<keyword evidence="1" id="KW-0732">Signal</keyword>
<sequence length="239" mass="27336">MKSIQSILICSVLLASGWAVAEMHAFKLPDGRSVEAEIMDYNAKLGQVELQLANGSRKKIDPTIFVQADQDYIKEWASLDGFRSSSQFKIECAKKKLEQWKEGDDAFETKFEKYVYEVSLANRTASEIDPLKVEYRIYYEQEENDMATKKVVNHQQVKSGTLDVERVRAKETRRANTEPVVLKEFEFNMSDYYVEGGDPESTSGELKGIWVRLTVKTKSGQTAVRDVYEPDSIKGKYAW</sequence>
<dbReference type="RefSeq" id="WP_136077299.1">
    <property type="nucleotide sequence ID" value="NZ_CAAHFG010000001.1"/>
</dbReference>
<accession>A0A6C2TVA4</accession>
<dbReference type="EMBL" id="CAAHFG010000001">
    <property type="protein sequence ID" value="VGO11548.1"/>
    <property type="molecule type" value="Genomic_DNA"/>
</dbReference>
<keyword evidence="3" id="KW-1185">Reference proteome</keyword>